<dbReference type="RefSeq" id="WP_077414725.1">
    <property type="nucleotide sequence ID" value="NZ_MLHJ01000012.1"/>
</dbReference>
<protein>
    <submittedName>
        <fullName evidence="2">Uncharacterized protein</fullName>
    </submittedName>
</protein>
<organism evidence="2 3">
    <name type="scientific">Rodentibacter rarus</name>
    <dbReference type="NCBI Taxonomy" id="1908260"/>
    <lineage>
        <taxon>Bacteria</taxon>
        <taxon>Pseudomonadati</taxon>
        <taxon>Pseudomonadota</taxon>
        <taxon>Gammaproteobacteria</taxon>
        <taxon>Pasteurellales</taxon>
        <taxon>Pasteurellaceae</taxon>
        <taxon>Rodentibacter</taxon>
    </lineage>
</organism>
<accession>A0A1V3IRT5</accession>
<keyword evidence="1" id="KW-0472">Membrane</keyword>
<keyword evidence="1" id="KW-0812">Transmembrane</keyword>
<dbReference type="OrthoDB" id="5690956at2"/>
<name>A0A1V3IRT5_9PAST</name>
<evidence type="ECO:0000313" key="3">
    <source>
        <dbReference type="Proteomes" id="UP000189433"/>
    </source>
</evidence>
<reference evidence="2 3" key="1">
    <citation type="submission" date="2016-10" db="EMBL/GenBank/DDBJ databases">
        <title>Rodentibacter gen. nov. and new species.</title>
        <authorList>
            <person name="Christensen H."/>
        </authorList>
    </citation>
    <scope>NUCLEOTIDE SEQUENCE [LARGE SCALE GENOMIC DNA]</scope>
    <source>
        <strain evidence="2 3">CCUG17206</strain>
    </source>
</reference>
<gene>
    <name evidence="2" type="ORF">BKK50_01695</name>
</gene>
<dbReference type="EMBL" id="MLHJ01000012">
    <property type="protein sequence ID" value="OOF44664.1"/>
    <property type="molecule type" value="Genomic_DNA"/>
</dbReference>
<keyword evidence="1" id="KW-1133">Transmembrane helix</keyword>
<feature type="transmembrane region" description="Helical" evidence="1">
    <location>
        <begin position="156"/>
        <end position="180"/>
    </location>
</feature>
<comment type="caution">
    <text evidence="2">The sequence shown here is derived from an EMBL/GenBank/DDBJ whole genome shotgun (WGS) entry which is preliminary data.</text>
</comment>
<proteinExistence type="predicted"/>
<feature type="transmembrane region" description="Helical" evidence="1">
    <location>
        <begin position="113"/>
        <end position="136"/>
    </location>
</feature>
<dbReference type="AlphaFoldDB" id="A0A1V3IRT5"/>
<feature type="transmembrane region" description="Helical" evidence="1">
    <location>
        <begin position="68"/>
        <end position="88"/>
    </location>
</feature>
<dbReference type="Proteomes" id="UP000189433">
    <property type="component" value="Unassembled WGS sequence"/>
</dbReference>
<evidence type="ECO:0000313" key="2">
    <source>
        <dbReference type="EMBL" id="OOF44664.1"/>
    </source>
</evidence>
<sequence length="213" mass="25430">MKKEETYYQSNYNDKFLTYNLIIILLLFIFVIVFFNDYPKTSFELFIDNILIKEHLIFSQRYPFQSQIISNIVMIFAPISGFLLALTLKYKTISKEELIELGAIIETNKFKILLLKFFVMIGLVLFIAMVIFLVYIDYTPLTEVARRNTFIRDTAITVIFFPFLYYGLLMVTVAFFLNIISNPKKVCTYQYHFPYDRKDKIRLLMKNKRKNEK</sequence>
<keyword evidence="3" id="KW-1185">Reference proteome</keyword>
<evidence type="ECO:0000256" key="1">
    <source>
        <dbReference type="SAM" id="Phobius"/>
    </source>
</evidence>
<feature type="transmembrane region" description="Helical" evidence="1">
    <location>
        <begin position="16"/>
        <end position="35"/>
    </location>
</feature>